<dbReference type="HOGENOM" id="CLU_3374109_0_0_7"/>
<feature type="transmembrane region" description="Helical" evidence="1">
    <location>
        <begin position="6"/>
        <end position="26"/>
    </location>
</feature>
<evidence type="ECO:0000313" key="2">
    <source>
        <dbReference type="EMBL" id="AAP77321.1"/>
    </source>
</evidence>
<keyword evidence="1" id="KW-0812">Transmembrane</keyword>
<accession>Q7VI84</accession>
<proteinExistence type="predicted"/>
<sequence>MNILAYRFYFIIYVKYIVFSICWYFLKKSFILIT</sequence>
<name>Q7VI84_HELHP</name>
<organism evidence="2 3">
    <name type="scientific">Helicobacter hepaticus (strain ATCC 51449 / 3B1)</name>
    <dbReference type="NCBI Taxonomy" id="235279"/>
    <lineage>
        <taxon>Bacteria</taxon>
        <taxon>Pseudomonadati</taxon>
        <taxon>Campylobacterota</taxon>
        <taxon>Epsilonproteobacteria</taxon>
        <taxon>Campylobacterales</taxon>
        <taxon>Helicobacteraceae</taxon>
        <taxon>Helicobacter</taxon>
    </lineage>
</organism>
<dbReference type="STRING" id="235279.HH_0724"/>
<gene>
    <name evidence="2" type="ordered locus">HH_0724</name>
</gene>
<evidence type="ECO:0000313" key="3">
    <source>
        <dbReference type="Proteomes" id="UP000002495"/>
    </source>
</evidence>
<keyword evidence="1" id="KW-1133">Transmembrane helix</keyword>
<reference evidence="2 3" key="1">
    <citation type="journal article" date="2003" name="Proc. Natl. Acad. Sci. U.S.A.">
        <title>The complete genome sequence of the carcinogenic bacterium Helicobacter hepaticus.</title>
        <authorList>
            <person name="Suerbaum S."/>
            <person name="Josenhans C."/>
            <person name="Sterzenbach T."/>
            <person name="Drescher B."/>
            <person name="Brandt P."/>
            <person name="Bell M."/>
            <person name="Droege M."/>
            <person name="Fartmann B."/>
            <person name="Fischer H.-P."/>
            <person name="Ge Z."/>
            <person name="Hoerster A."/>
            <person name="Holland R."/>
            <person name="Klein K."/>
            <person name="Koenig J."/>
            <person name="Macko L."/>
            <person name="Mendz G.L."/>
            <person name="Nyakatura G."/>
            <person name="Schauer D.B."/>
            <person name="Shen Z."/>
            <person name="Weber J."/>
            <person name="Frosch M."/>
            <person name="Fox J.G."/>
        </authorList>
    </citation>
    <scope>NUCLEOTIDE SEQUENCE [LARGE SCALE GENOMIC DNA]</scope>
    <source>
        <strain evidence="3">ATCC 51449 / 3B1</strain>
    </source>
</reference>
<dbReference type="Proteomes" id="UP000002495">
    <property type="component" value="Chromosome"/>
</dbReference>
<dbReference type="KEGG" id="hhe:HH_0724"/>
<protein>
    <submittedName>
        <fullName evidence="2">Uncharacterized protein</fullName>
    </submittedName>
</protein>
<dbReference type="EMBL" id="AE017125">
    <property type="protein sequence ID" value="AAP77321.1"/>
    <property type="molecule type" value="Genomic_DNA"/>
</dbReference>
<dbReference type="AlphaFoldDB" id="Q7VI84"/>
<evidence type="ECO:0000256" key="1">
    <source>
        <dbReference type="SAM" id="Phobius"/>
    </source>
</evidence>
<keyword evidence="1" id="KW-0472">Membrane</keyword>
<keyword evidence="3" id="KW-1185">Reference proteome</keyword>